<dbReference type="AlphaFoldDB" id="A0A0A9A0X9"/>
<evidence type="ECO:0000256" key="1">
    <source>
        <dbReference type="SAM" id="MobiDB-lite"/>
    </source>
</evidence>
<feature type="compositionally biased region" description="Low complexity" evidence="1">
    <location>
        <begin position="82"/>
        <end position="95"/>
    </location>
</feature>
<proteinExistence type="predicted"/>
<evidence type="ECO:0000313" key="2">
    <source>
        <dbReference type="EMBL" id="JAD42645.1"/>
    </source>
</evidence>
<reference evidence="2" key="1">
    <citation type="submission" date="2014-09" db="EMBL/GenBank/DDBJ databases">
        <authorList>
            <person name="Magalhaes I.L.F."/>
            <person name="Oliveira U."/>
            <person name="Santos F.R."/>
            <person name="Vidigal T.H.D.A."/>
            <person name="Brescovit A.D."/>
            <person name="Santos A.J."/>
        </authorList>
    </citation>
    <scope>NUCLEOTIDE SEQUENCE</scope>
    <source>
        <tissue evidence="2">Shoot tissue taken approximately 20 cm above the soil surface</tissue>
    </source>
</reference>
<dbReference type="EMBL" id="GBRH01255250">
    <property type="protein sequence ID" value="JAD42645.1"/>
    <property type="molecule type" value="Transcribed_RNA"/>
</dbReference>
<protein>
    <submittedName>
        <fullName evidence="2">Uncharacterized protein</fullName>
    </submittedName>
</protein>
<feature type="compositionally biased region" description="Polar residues" evidence="1">
    <location>
        <begin position="47"/>
        <end position="65"/>
    </location>
</feature>
<feature type="compositionally biased region" description="Low complexity" evidence="1">
    <location>
        <begin position="28"/>
        <end position="39"/>
    </location>
</feature>
<organism evidence="2">
    <name type="scientific">Arundo donax</name>
    <name type="common">Giant reed</name>
    <name type="synonym">Donax arundinaceus</name>
    <dbReference type="NCBI Taxonomy" id="35708"/>
    <lineage>
        <taxon>Eukaryota</taxon>
        <taxon>Viridiplantae</taxon>
        <taxon>Streptophyta</taxon>
        <taxon>Embryophyta</taxon>
        <taxon>Tracheophyta</taxon>
        <taxon>Spermatophyta</taxon>
        <taxon>Magnoliopsida</taxon>
        <taxon>Liliopsida</taxon>
        <taxon>Poales</taxon>
        <taxon>Poaceae</taxon>
        <taxon>PACMAD clade</taxon>
        <taxon>Arundinoideae</taxon>
        <taxon>Arundineae</taxon>
        <taxon>Arundo</taxon>
    </lineage>
</organism>
<feature type="region of interest" description="Disordered" evidence="1">
    <location>
        <begin position="28"/>
        <end position="104"/>
    </location>
</feature>
<reference evidence="2" key="2">
    <citation type="journal article" date="2015" name="Data Brief">
        <title>Shoot transcriptome of the giant reed, Arundo donax.</title>
        <authorList>
            <person name="Barrero R.A."/>
            <person name="Guerrero F.D."/>
            <person name="Moolhuijzen P."/>
            <person name="Goolsby J.A."/>
            <person name="Tidwell J."/>
            <person name="Bellgard S.E."/>
            <person name="Bellgard M.I."/>
        </authorList>
    </citation>
    <scope>NUCLEOTIDE SEQUENCE</scope>
    <source>
        <tissue evidence="2">Shoot tissue taken approximately 20 cm above the soil surface</tissue>
    </source>
</reference>
<accession>A0A0A9A0X9</accession>
<name>A0A0A9A0X9_ARUDO</name>
<sequence length="123" mass="12739">MTGHRCSAIAASGQPSRVTYCCSTIKSPSSFSGRCSSTSRAVPARARTTSSSPGASGYSPRSVQGQAAGGPPCPSPAEKRTTSCTSSTYPSTYPTSPGPRAHRHCRRSCRGGCRAPASWWKPA</sequence>